<dbReference type="Proteomes" id="UP000631670">
    <property type="component" value="Unassembled WGS sequence"/>
</dbReference>
<reference evidence="1 2" key="1">
    <citation type="submission" date="2020-10" db="EMBL/GenBank/DDBJ databases">
        <title>Sequencing the genomes of 1000 actinobacteria strains.</title>
        <authorList>
            <person name="Klenk H.-P."/>
        </authorList>
    </citation>
    <scope>NUCLEOTIDE SEQUENCE [LARGE SCALE GENOMIC DNA]</scope>
    <source>
        <strain evidence="1 2">DSM 44653</strain>
    </source>
</reference>
<evidence type="ECO:0000313" key="1">
    <source>
        <dbReference type="EMBL" id="MBE1500935.1"/>
    </source>
</evidence>
<sequence length="69" mass="8218">MLRYDAAGDSVMSLDEVARHMEIPAVEVRQAYDGIHRKAKDWSHMRIFYKNQQMRRRYLAYVGLKALFL</sequence>
<evidence type="ECO:0000313" key="2">
    <source>
        <dbReference type="Proteomes" id="UP000631670"/>
    </source>
</evidence>
<dbReference type="EMBL" id="JADBEG010000001">
    <property type="protein sequence ID" value="MBE1500935.1"/>
    <property type="molecule type" value="Genomic_DNA"/>
</dbReference>
<organism evidence="1 2">
    <name type="scientific">Amycolatopsis lexingtonensis</name>
    <dbReference type="NCBI Taxonomy" id="218822"/>
    <lineage>
        <taxon>Bacteria</taxon>
        <taxon>Bacillati</taxon>
        <taxon>Actinomycetota</taxon>
        <taxon>Actinomycetes</taxon>
        <taxon>Pseudonocardiales</taxon>
        <taxon>Pseudonocardiaceae</taxon>
        <taxon>Amycolatopsis</taxon>
    </lineage>
</organism>
<gene>
    <name evidence="1" type="ORF">H4696_008035</name>
</gene>
<accession>A0ABR9ICN0</accession>
<keyword evidence="2" id="KW-1185">Reference proteome</keyword>
<dbReference type="RefSeq" id="WP_158104342.1">
    <property type="nucleotide sequence ID" value="NZ_JADBEG010000001.1"/>
</dbReference>
<comment type="caution">
    <text evidence="1">The sequence shown here is derived from an EMBL/GenBank/DDBJ whole genome shotgun (WGS) entry which is preliminary data.</text>
</comment>
<name>A0ABR9ICN0_9PSEU</name>
<protein>
    <submittedName>
        <fullName evidence="1">Uncharacterized protein</fullName>
    </submittedName>
</protein>
<proteinExistence type="predicted"/>